<reference evidence="1 2" key="1">
    <citation type="journal article" date="2019" name="mSystems">
        <title>Life at home and on the roam: Genomic adaptions reflect the dual lifestyle of an intracellular, facultative symbiont.</title>
        <authorList>
            <person name="Burgsdorf I."/>
        </authorList>
    </citation>
    <scope>NUCLEOTIDE SEQUENCE [LARGE SCALE GENOMIC DNA]</scope>
    <source>
        <strain evidence="1">277cI</strain>
    </source>
</reference>
<dbReference type="Proteomes" id="UP000315454">
    <property type="component" value="Unassembled WGS sequence"/>
</dbReference>
<gene>
    <name evidence="1" type="ORF">ERJ68_08060</name>
</gene>
<evidence type="ECO:0000313" key="2">
    <source>
        <dbReference type="Proteomes" id="UP000315454"/>
    </source>
</evidence>
<proteinExistence type="predicted"/>
<protein>
    <submittedName>
        <fullName evidence="1">Uncharacterized protein</fullName>
    </submittedName>
</protein>
<feature type="non-terminal residue" evidence="1">
    <location>
        <position position="113"/>
    </location>
</feature>
<evidence type="ECO:0000313" key="1">
    <source>
        <dbReference type="EMBL" id="TGH19712.1"/>
    </source>
</evidence>
<accession>A0A524RS20</accession>
<name>A0A524RS20_9CHRO</name>
<dbReference type="EMBL" id="SRMN01000138">
    <property type="protein sequence ID" value="TGH19712.1"/>
    <property type="molecule type" value="Genomic_DNA"/>
</dbReference>
<dbReference type="AlphaFoldDB" id="A0A524RS20"/>
<sequence>MPILQGHNWVEPMDRAMVPAGPSARPCGERPISAAVAVMLLLMVRNGWQTIDETNSDQVLNCPVGCTDWVNSHDQLRAATALYVKLPNTARQRLAELRPLLHEADHACHVLNN</sequence>
<organism evidence="1 2">
    <name type="scientific">Aphanocapsa feldmannii 277cI</name>
    <dbReference type="NCBI Taxonomy" id="2507554"/>
    <lineage>
        <taxon>Bacteria</taxon>
        <taxon>Bacillati</taxon>
        <taxon>Cyanobacteriota</taxon>
        <taxon>Cyanophyceae</taxon>
        <taxon>Oscillatoriophycideae</taxon>
        <taxon>Chroococcales</taxon>
        <taxon>Microcystaceae</taxon>
        <taxon>Aphanocapsa</taxon>
    </lineage>
</organism>
<comment type="caution">
    <text evidence="1">The sequence shown here is derived from an EMBL/GenBank/DDBJ whole genome shotgun (WGS) entry which is preliminary data.</text>
</comment>